<organism evidence="2 3">
    <name type="scientific">Megasphaera elsdenii</name>
    <dbReference type="NCBI Taxonomy" id="907"/>
    <lineage>
        <taxon>Bacteria</taxon>
        <taxon>Bacillati</taxon>
        <taxon>Bacillota</taxon>
        <taxon>Negativicutes</taxon>
        <taxon>Veillonellales</taxon>
        <taxon>Veillonellaceae</taxon>
        <taxon>Megasphaera</taxon>
    </lineage>
</organism>
<keyword evidence="1" id="KW-0812">Transmembrane</keyword>
<reference evidence="2 3" key="1">
    <citation type="submission" date="2020-04" db="EMBL/GenBank/DDBJ databases">
        <authorList>
            <person name="Hitch T.C.A."/>
            <person name="Wylensek D."/>
            <person name="Clavel T."/>
        </authorList>
    </citation>
    <scope>NUCLEOTIDE SEQUENCE [LARGE SCALE GENOMIC DNA]</scope>
    <source>
        <strain evidence="2 3">WCA-386-APC-2A</strain>
    </source>
</reference>
<comment type="caution">
    <text evidence="2">The sequence shown here is derived from an EMBL/GenBank/DDBJ whole genome shotgun (WGS) entry which is preliminary data.</text>
</comment>
<evidence type="ECO:0000256" key="1">
    <source>
        <dbReference type="SAM" id="Phobius"/>
    </source>
</evidence>
<feature type="transmembrane region" description="Helical" evidence="1">
    <location>
        <begin position="108"/>
        <end position="124"/>
    </location>
</feature>
<protein>
    <submittedName>
        <fullName evidence="2">Uncharacterized protein</fullName>
    </submittedName>
</protein>
<proteinExistence type="predicted"/>
<evidence type="ECO:0000313" key="3">
    <source>
        <dbReference type="Proteomes" id="UP000536773"/>
    </source>
</evidence>
<dbReference type="Proteomes" id="UP000536773">
    <property type="component" value="Unassembled WGS sequence"/>
</dbReference>
<name>A0A848EW75_MEGEL</name>
<feature type="transmembrane region" description="Helical" evidence="1">
    <location>
        <begin position="40"/>
        <end position="62"/>
    </location>
</feature>
<keyword evidence="1" id="KW-1133">Transmembrane helix</keyword>
<feature type="transmembrane region" description="Helical" evidence="1">
    <location>
        <begin position="68"/>
        <end position="88"/>
    </location>
</feature>
<sequence length="127" mass="14469">MNQKDIIVIGVFLATSIYIVWNVFFRGINKVYLHYYKYSVPYIIGGIVISISAIGIVCDIAIDITGGTFFFASFVAGFALFLLGESNLAKYTNNEEKYSYFKSETIRFVKYAVILFIIIAIKMARHY</sequence>
<accession>A0A848EW75</accession>
<evidence type="ECO:0000313" key="2">
    <source>
        <dbReference type="EMBL" id="NMK40089.1"/>
    </source>
</evidence>
<dbReference type="AlphaFoldDB" id="A0A848EW75"/>
<gene>
    <name evidence="2" type="ORF">HG933_12105</name>
</gene>
<feature type="transmembrane region" description="Helical" evidence="1">
    <location>
        <begin position="6"/>
        <end position="28"/>
    </location>
</feature>
<dbReference type="EMBL" id="JABBJH010000040">
    <property type="protein sequence ID" value="NMK40089.1"/>
    <property type="molecule type" value="Genomic_DNA"/>
</dbReference>
<dbReference type="RefSeq" id="WP_169014090.1">
    <property type="nucleotide sequence ID" value="NZ_JABBJH010000040.1"/>
</dbReference>
<keyword evidence="1" id="KW-0472">Membrane</keyword>